<proteinExistence type="inferred from homology"/>
<dbReference type="OrthoDB" id="5295683at2"/>
<evidence type="ECO:0000256" key="1">
    <source>
        <dbReference type="ARBA" id="ARBA00006845"/>
    </source>
</evidence>
<gene>
    <name evidence="3" type="ORF">HMPREF2130_01800</name>
</gene>
<dbReference type="RefSeq" id="WP_036557505.1">
    <property type="nucleotide sequence ID" value="NZ_JRNI01000009.1"/>
</dbReference>
<comment type="similarity">
    <text evidence="1">Belongs to the barstar family.</text>
</comment>
<protein>
    <recommendedName>
        <fullName evidence="2">Barstar (barnase inhibitor) domain-containing protein</fullName>
    </recommendedName>
</protein>
<accession>A0A095ZC19</accession>
<dbReference type="InterPro" id="IPR035905">
    <property type="entry name" value="Barstar-like_sf"/>
</dbReference>
<reference evidence="3 4" key="1">
    <citation type="submission" date="2014-07" db="EMBL/GenBank/DDBJ databases">
        <authorList>
            <person name="McCorrison J."/>
            <person name="Sanka R."/>
            <person name="Torralba M."/>
            <person name="Gillis M."/>
            <person name="Haft D.H."/>
            <person name="Methe B."/>
            <person name="Sutton G."/>
            <person name="Nelson K.E."/>
        </authorList>
    </citation>
    <scope>NUCLEOTIDE SEQUENCE [LARGE SCALE GENOMIC DNA]</scope>
    <source>
        <strain evidence="3 4">DNF00040</strain>
    </source>
</reference>
<dbReference type="InterPro" id="IPR000468">
    <property type="entry name" value="Barstar"/>
</dbReference>
<dbReference type="SUPFAM" id="SSF52038">
    <property type="entry name" value="Barstar-related"/>
    <property type="match status" value="1"/>
</dbReference>
<organism evidence="3 4">
    <name type="scientific">Oligella urethralis DNF00040</name>
    <dbReference type="NCBI Taxonomy" id="1401065"/>
    <lineage>
        <taxon>Bacteria</taxon>
        <taxon>Pseudomonadati</taxon>
        <taxon>Pseudomonadota</taxon>
        <taxon>Betaproteobacteria</taxon>
        <taxon>Burkholderiales</taxon>
        <taxon>Alcaligenaceae</taxon>
        <taxon>Oligella</taxon>
    </lineage>
</organism>
<dbReference type="Pfam" id="PF01337">
    <property type="entry name" value="Barstar"/>
    <property type="match status" value="1"/>
</dbReference>
<dbReference type="Proteomes" id="UP000029629">
    <property type="component" value="Unassembled WGS sequence"/>
</dbReference>
<sequence>MVKKTATSLEQVFAVGGAIPEELAQLEAVSELAASQGLTFFNVNCDKARNVSAVLRAISKAVDYPSFFGSDIDALLDCLNETNTDQKKGMVLWLQSLHSEDDALREFAGQLDGILQDVTKFAESKGRRFAYFVEHVGPHEAPEPGKAPTRYGEIDE</sequence>
<evidence type="ECO:0000313" key="3">
    <source>
        <dbReference type="EMBL" id="KGF31901.1"/>
    </source>
</evidence>
<dbReference type="AlphaFoldDB" id="A0A095ZC19"/>
<dbReference type="Gene3D" id="3.30.370.10">
    <property type="entry name" value="Barstar-like"/>
    <property type="match status" value="1"/>
</dbReference>
<evidence type="ECO:0000259" key="2">
    <source>
        <dbReference type="Pfam" id="PF01337"/>
    </source>
</evidence>
<dbReference type="EMBL" id="JRNI01000009">
    <property type="protein sequence ID" value="KGF31901.1"/>
    <property type="molecule type" value="Genomic_DNA"/>
</dbReference>
<name>A0A095ZC19_9BURK</name>
<evidence type="ECO:0000313" key="4">
    <source>
        <dbReference type="Proteomes" id="UP000029629"/>
    </source>
</evidence>
<comment type="caution">
    <text evidence="3">The sequence shown here is derived from an EMBL/GenBank/DDBJ whole genome shotgun (WGS) entry which is preliminary data.</text>
</comment>
<dbReference type="eggNOG" id="COG2732">
    <property type="taxonomic scope" value="Bacteria"/>
</dbReference>
<keyword evidence="4" id="KW-1185">Reference proteome</keyword>
<feature type="domain" description="Barstar (barnase inhibitor)" evidence="2">
    <location>
        <begin position="39"/>
        <end position="133"/>
    </location>
</feature>